<keyword evidence="5" id="KW-0964">Secreted</keyword>
<keyword evidence="8" id="KW-0282">Flagellum</keyword>
<proteinExistence type="inferred from homology"/>
<organism evidence="8 9">
    <name type="scientific">Criibacterium bergeronii</name>
    <dbReference type="NCBI Taxonomy" id="1871336"/>
    <lineage>
        <taxon>Bacteria</taxon>
        <taxon>Bacillati</taxon>
        <taxon>Bacillota</taxon>
        <taxon>Clostridia</taxon>
        <taxon>Peptostreptococcales</taxon>
        <taxon>Filifactoraceae</taxon>
        <taxon>Criibacterium</taxon>
    </lineage>
</organism>
<evidence type="ECO:0000259" key="6">
    <source>
        <dbReference type="Pfam" id="PF02465"/>
    </source>
</evidence>
<dbReference type="PANTHER" id="PTHR30288">
    <property type="entry name" value="FLAGELLAR CAP/ASSEMBLY PROTEIN FLID"/>
    <property type="match status" value="1"/>
</dbReference>
<reference evidence="8 9" key="1">
    <citation type="submission" date="2019-07" db="EMBL/GenBank/DDBJ databases">
        <title>Criibacterium bergeronii gen. nov., sp. nov. isolated from human clinical samples.</title>
        <authorList>
            <person name="Maheux A.F."/>
            <person name="Boudreau D.K."/>
            <person name="Berube E."/>
            <person name="Brodeur S."/>
            <person name="Bernard K.A."/>
            <person name="Abed J.Y."/>
            <person name="Ducrey E."/>
            <person name="Guay E.F."/>
            <person name="Raymond F."/>
            <person name="Corbeil J."/>
            <person name="Domingo M.-C."/>
            <person name="Roy P.H."/>
            <person name="Boissinot M."/>
            <person name="Tocheva E.I."/>
            <person name="Omar R.F."/>
        </authorList>
    </citation>
    <scope>NUCLEOTIDE SEQUENCE [LARGE SCALE GENOMIC DNA]</scope>
    <source>
        <strain evidence="8 9">CCRI-24246</strain>
    </source>
</reference>
<name>A0A552V8P1_9FIRM</name>
<keyword evidence="8" id="KW-0969">Cilium</keyword>
<feature type="domain" description="Flagellar hook-associated protein 2 N-terminal" evidence="6">
    <location>
        <begin position="12"/>
        <end position="122"/>
    </location>
</feature>
<sequence>MSSGIRFSGMASGMDTESIVKQLMQAKRFTLNKFTQDKTRTEWKREAYHSVNKDIATFLLDARKKLGLTDYTYMGKLSPNSINKVDWAKKAKSSDENAIAVSADSTANTGSIDIKVENIAKKATISGTTKLTSTSQFDNTAFQKIVVNGKEVDLSTVKSYEEASKKIAKETGLDITFGKVGQTKDSSGAVTETYMFSLSTKETGADQKITFDESAKKLFGKLGVSKFNGDATNGYSVSGENAKYTINGATIENSTNNVDINGLKLTLKNTTKSAVNVSVSTDVDGIYNKIKEFVDDYNKVVGGLQDKIAEKSYRDYAPLLSEQKEAMKENDIKLWEEKAKSGLLAKDSNISSMLSNVRSGMYEKVSGAGSMYEFGIETGNWKDGAKLNIDEKKLKKALSEDPQKVLDTLFKASDDITDYTIKKGDTAEQIAAKRAGAKAQREGTGVFVRIMDDMADGMKSIVTQAGTGKESSLLKDVRGNIMSGIVSGKSLLEENIKIFDTRIVEENRRLKTYEDNLWRQFTAMEKAIQQMRDQSGWLMQQVGGQ</sequence>
<accession>A0A552V8P1</accession>
<comment type="function">
    <text evidence="5">Required for morphogenesis and for the elongation of the flagellar filament by facilitating polymerization of the flagellin monomers at the tip of growing filament. Forms a capping structure, which prevents flagellin subunits (transported through the central channel of the flagellum) from leaking out without polymerization at the distal end.</text>
</comment>
<evidence type="ECO:0000256" key="1">
    <source>
        <dbReference type="ARBA" id="ARBA00009764"/>
    </source>
</evidence>
<evidence type="ECO:0000256" key="5">
    <source>
        <dbReference type="RuleBase" id="RU362066"/>
    </source>
</evidence>
<keyword evidence="4 5" id="KW-0975">Bacterial flagellum</keyword>
<dbReference type="InterPro" id="IPR040026">
    <property type="entry name" value="FliD"/>
</dbReference>
<dbReference type="RefSeq" id="WP_144398036.1">
    <property type="nucleotide sequence ID" value="NZ_VJXW01000006.1"/>
</dbReference>
<dbReference type="GO" id="GO:0071973">
    <property type="term" value="P:bacterial-type flagellum-dependent cell motility"/>
    <property type="evidence" value="ECO:0007669"/>
    <property type="project" value="TreeGrafter"/>
</dbReference>
<protein>
    <recommendedName>
        <fullName evidence="5">Flagellar hook-associated protein 2</fullName>
        <shortName evidence="5">HAP2</shortName>
    </recommendedName>
    <alternativeName>
        <fullName evidence="5">Flagellar cap protein</fullName>
    </alternativeName>
</protein>
<evidence type="ECO:0000256" key="4">
    <source>
        <dbReference type="ARBA" id="ARBA00023143"/>
    </source>
</evidence>
<comment type="subunit">
    <text evidence="2 5">Homopentamer.</text>
</comment>
<dbReference type="GO" id="GO:0009424">
    <property type="term" value="C:bacterial-type flagellum hook"/>
    <property type="evidence" value="ECO:0007669"/>
    <property type="project" value="UniProtKB-UniRule"/>
</dbReference>
<gene>
    <name evidence="8" type="ORF">FL857_05105</name>
</gene>
<dbReference type="GO" id="GO:0005576">
    <property type="term" value="C:extracellular region"/>
    <property type="evidence" value="ECO:0007669"/>
    <property type="project" value="UniProtKB-SubCell"/>
</dbReference>
<dbReference type="Proteomes" id="UP000319424">
    <property type="component" value="Unassembled WGS sequence"/>
</dbReference>
<dbReference type="OrthoDB" id="9776025at2"/>
<dbReference type="EMBL" id="VJXW01000006">
    <property type="protein sequence ID" value="TRW26825.1"/>
    <property type="molecule type" value="Genomic_DNA"/>
</dbReference>
<dbReference type="InterPro" id="IPR003481">
    <property type="entry name" value="FliD_N"/>
</dbReference>
<dbReference type="PANTHER" id="PTHR30288:SF0">
    <property type="entry name" value="FLAGELLAR HOOK-ASSOCIATED PROTEIN 2"/>
    <property type="match status" value="1"/>
</dbReference>
<dbReference type="Pfam" id="PF07195">
    <property type="entry name" value="FliD_C"/>
    <property type="match status" value="1"/>
</dbReference>
<dbReference type="InterPro" id="IPR010809">
    <property type="entry name" value="FliD_C"/>
</dbReference>
<evidence type="ECO:0000313" key="9">
    <source>
        <dbReference type="Proteomes" id="UP000319424"/>
    </source>
</evidence>
<dbReference type="GO" id="GO:0007155">
    <property type="term" value="P:cell adhesion"/>
    <property type="evidence" value="ECO:0007669"/>
    <property type="project" value="InterPro"/>
</dbReference>
<keyword evidence="8" id="KW-0966">Cell projection</keyword>
<dbReference type="GO" id="GO:0009421">
    <property type="term" value="C:bacterial-type flagellum filament cap"/>
    <property type="evidence" value="ECO:0007669"/>
    <property type="project" value="InterPro"/>
</dbReference>
<comment type="subcellular location">
    <subcellularLocation>
        <location evidence="5">Secreted</location>
    </subcellularLocation>
    <subcellularLocation>
        <location evidence="5">Bacterial flagellum</location>
    </subcellularLocation>
</comment>
<comment type="caution">
    <text evidence="8">The sequence shown here is derived from an EMBL/GenBank/DDBJ whole genome shotgun (WGS) entry which is preliminary data.</text>
</comment>
<dbReference type="AlphaFoldDB" id="A0A552V8P1"/>
<keyword evidence="3" id="KW-0175">Coiled coil</keyword>
<evidence type="ECO:0000259" key="7">
    <source>
        <dbReference type="Pfam" id="PF07195"/>
    </source>
</evidence>
<comment type="similarity">
    <text evidence="1 5">Belongs to the FliD family.</text>
</comment>
<feature type="domain" description="Flagellar hook-associated protein 2 C-terminal" evidence="7">
    <location>
        <begin position="239"/>
        <end position="532"/>
    </location>
</feature>
<evidence type="ECO:0000256" key="2">
    <source>
        <dbReference type="ARBA" id="ARBA00011255"/>
    </source>
</evidence>
<evidence type="ECO:0000313" key="8">
    <source>
        <dbReference type="EMBL" id="TRW26825.1"/>
    </source>
</evidence>
<dbReference type="Pfam" id="PF02465">
    <property type="entry name" value="FliD_N"/>
    <property type="match status" value="1"/>
</dbReference>
<evidence type="ECO:0000256" key="3">
    <source>
        <dbReference type="ARBA" id="ARBA00023054"/>
    </source>
</evidence>